<accession>G5HAT4</accession>
<gene>
    <name evidence="1" type="ORF">HMPREF9450_01749</name>
</gene>
<dbReference type="PATRIC" id="fig|742725.3.peg.1845"/>
<evidence type="ECO:0000313" key="1">
    <source>
        <dbReference type="EMBL" id="EHB91700.1"/>
    </source>
</evidence>
<name>G5HAT4_9BACT</name>
<dbReference type="HOGENOM" id="CLU_2420489_0_0_10"/>
<organism evidence="1 2">
    <name type="scientific">Alistipes indistinctus YIT 12060</name>
    <dbReference type="NCBI Taxonomy" id="742725"/>
    <lineage>
        <taxon>Bacteria</taxon>
        <taxon>Pseudomonadati</taxon>
        <taxon>Bacteroidota</taxon>
        <taxon>Bacteroidia</taxon>
        <taxon>Bacteroidales</taxon>
        <taxon>Rikenellaceae</taxon>
        <taxon>Alistipes</taxon>
    </lineage>
</organism>
<dbReference type="EMBL" id="ADLD01000013">
    <property type="protein sequence ID" value="EHB91700.1"/>
    <property type="molecule type" value="Genomic_DNA"/>
</dbReference>
<reference evidence="1 2" key="1">
    <citation type="submission" date="2011-08" db="EMBL/GenBank/DDBJ databases">
        <title>The Genome Sequence of Alistipes indistinctus YIT 12060.</title>
        <authorList>
            <consortium name="The Broad Institute Genome Sequencing Platform"/>
            <person name="Earl A."/>
            <person name="Ward D."/>
            <person name="Feldgarden M."/>
            <person name="Gevers D."/>
            <person name="Morotomi M."/>
            <person name="Young S.K."/>
            <person name="Zeng Q."/>
            <person name="Gargeya S."/>
            <person name="Fitzgerald M."/>
            <person name="Haas B."/>
            <person name="Abouelleil A."/>
            <person name="Alvarado L."/>
            <person name="Arachchi H.M."/>
            <person name="Berlin A."/>
            <person name="Brown A."/>
            <person name="Chapman S.B."/>
            <person name="Chen Z."/>
            <person name="Dunbar C."/>
            <person name="Freedman E."/>
            <person name="Gearin G."/>
            <person name="Gellesch M."/>
            <person name="Goldberg J."/>
            <person name="Griggs A."/>
            <person name="Gujja S."/>
            <person name="Heiman D."/>
            <person name="Howarth C."/>
            <person name="Larson L."/>
            <person name="Lui A."/>
            <person name="MacDonald P.J.P."/>
            <person name="Montmayeur A."/>
            <person name="Murphy C."/>
            <person name="Neiman D."/>
            <person name="Pearson M."/>
            <person name="Priest M."/>
            <person name="Roberts A."/>
            <person name="Saif S."/>
            <person name="Shea T."/>
            <person name="Shenoy N."/>
            <person name="Sisk P."/>
            <person name="Stolte C."/>
            <person name="Sykes S."/>
            <person name="Wortman J."/>
            <person name="Nusbaum C."/>
            <person name="Birren B."/>
        </authorList>
    </citation>
    <scope>NUCLEOTIDE SEQUENCE [LARGE SCALE GENOMIC DNA]</scope>
    <source>
        <strain evidence="1 2">YIT 12060</strain>
    </source>
</reference>
<keyword evidence="2" id="KW-1185">Reference proteome</keyword>
<proteinExistence type="predicted"/>
<dbReference type="AlphaFoldDB" id="G5HAT4"/>
<evidence type="ECO:0000313" key="2">
    <source>
        <dbReference type="Proteomes" id="UP000006008"/>
    </source>
</evidence>
<sequence length="91" mass="10988">MPVPTMYTTDERIDAYNYGKVWTGGTHKHPSIGHPKNPDNKLYLFFITEETMRNHTWEEIWKDQLYVKKDSVTEGEMEKTLWRYTYFPPKE</sequence>
<protein>
    <submittedName>
        <fullName evidence="1">Uncharacterized protein</fullName>
    </submittedName>
</protein>
<dbReference type="Proteomes" id="UP000006008">
    <property type="component" value="Unassembled WGS sequence"/>
</dbReference>
<comment type="caution">
    <text evidence="1">The sequence shown here is derived from an EMBL/GenBank/DDBJ whole genome shotgun (WGS) entry which is preliminary data.</text>
</comment>